<evidence type="ECO:0000313" key="3">
    <source>
        <dbReference type="Proteomes" id="UP001597282"/>
    </source>
</evidence>
<evidence type="ECO:0000313" key="2">
    <source>
        <dbReference type="EMBL" id="MFD1425641.1"/>
    </source>
</evidence>
<sequence length="132" mass="14463">MRVGIQVVALMMVLLFGIFLGIDTAEQNIHRTQGSEGAPRAVHITPREGRVEISVLGHVYETESPVLIQEDQEEEQKDEKSSQESSQGNPAPTASDASSWLTTAGNQAGEGIKQATRKAIEQMVGWFQEKDQ</sequence>
<organism evidence="2 3">
    <name type="scientific">Kroppenstedtia sanguinis</name>
    <dbReference type="NCBI Taxonomy" id="1380684"/>
    <lineage>
        <taxon>Bacteria</taxon>
        <taxon>Bacillati</taxon>
        <taxon>Bacillota</taxon>
        <taxon>Bacilli</taxon>
        <taxon>Bacillales</taxon>
        <taxon>Thermoactinomycetaceae</taxon>
        <taxon>Kroppenstedtia</taxon>
    </lineage>
</organism>
<evidence type="ECO:0000256" key="1">
    <source>
        <dbReference type="SAM" id="MobiDB-lite"/>
    </source>
</evidence>
<dbReference type="InterPro" id="IPR020534">
    <property type="entry name" value="Uncharacterised_YqxA"/>
</dbReference>
<protein>
    <submittedName>
        <fullName evidence="2">DUF3679 domain-containing protein</fullName>
    </submittedName>
</protein>
<name>A0ABW4C823_9BACL</name>
<reference evidence="3" key="1">
    <citation type="journal article" date="2019" name="Int. J. Syst. Evol. Microbiol.">
        <title>The Global Catalogue of Microorganisms (GCM) 10K type strain sequencing project: providing services to taxonomists for standard genome sequencing and annotation.</title>
        <authorList>
            <consortium name="The Broad Institute Genomics Platform"/>
            <consortium name="The Broad Institute Genome Sequencing Center for Infectious Disease"/>
            <person name="Wu L."/>
            <person name="Ma J."/>
        </authorList>
    </citation>
    <scope>NUCLEOTIDE SEQUENCE [LARGE SCALE GENOMIC DNA]</scope>
    <source>
        <strain evidence="3">S1</strain>
    </source>
</reference>
<comment type="caution">
    <text evidence="2">The sequence shown here is derived from an EMBL/GenBank/DDBJ whole genome shotgun (WGS) entry which is preliminary data.</text>
</comment>
<accession>A0ABW4C823</accession>
<dbReference type="RefSeq" id="WP_380162542.1">
    <property type="nucleotide sequence ID" value="NZ_JBHTNU010000001.1"/>
</dbReference>
<dbReference type="EMBL" id="JBHTNU010000001">
    <property type="protein sequence ID" value="MFD1425641.1"/>
    <property type="molecule type" value="Genomic_DNA"/>
</dbReference>
<dbReference type="Proteomes" id="UP001597282">
    <property type="component" value="Unassembled WGS sequence"/>
</dbReference>
<dbReference type="Pfam" id="PF12438">
    <property type="entry name" value="DUF3679"/>
    <property type="match status" value="1"/>
</dbReference>
<gene>
    <name evidence="2" type="ORF">ACFQ4Y_01660</name>
</gene>
<feature type="region of interest" description="Disordered" evidence="1">
    <location>
        <begin position="62"/>
        <end position="114"/>
    </location>
</feature>
<keyword evidence="3" id="KW-1185">Reference proteome</keyword>
<feature type="compositionally biased region" description="Polar residues" evidence="1">
    <location>
        <begin position="88"/>
        <end position="106"/>
    </location>
</feature>
<proteinExistence type="predicted"/>